<evidence type="ECO:0000256" key="3">
    <source>
        <dbReference type="ARBA" id="ARBA00023242"/>
    </source>
</evidence>
<sequence>MAIDHQPSKRATLADIYKFLQHNYSFFCSDYMGWKNSIRHNLSLNECFIKLPKKEGGKSGKGHYWAIDKNSGCLLEEGCFKRRPRGYKFKSMLSTSSQENSNRNSSERTSSSSNDGIPLLSTSGINENLS</sequence>
<protein>
    <submittedName>
        <fullName evidence="8">Fork-head domain-containing protein</fullName>
    </submittedName>
</protein>
<reference evidence="8" key="1">
    <citation type="submission" date="2022-11" db="UniProtKB">
        <authorList>
            <consortium name="WormBaseParasite"/>
        </authorList>
    </citation>
    <scope>IDENTIFICATION</scope>
</reference>
<dbReference type="PANTHER" id="PTHR46262">
    <property type="entry name" value="FORKHEAD BOX PROTEIN BINIOU"/>
    <property type="match status" value="1"/>
</dbReference>
<dbReference type="WBParaSite" id="PDA_v2.g13646.t1">
    <property type="protein sequence ID" value="PDA_v2.g13646.t1"/>
    <property type="gene ID" value="PDA_v2.g13646"/>
</dbReference>
<comment type="subcellular location">
    <subcellularLocation>
        <location evidence="1 4">Nucleus</location>
    </subcellularLocation>
</comment>
<dbReference type="InterPro" id="IPR051770">
    <property type="entry name" value="Forkhead_box_regulator"/>
</dbReference>
<dbReference type="InterPro" id="IPR001766">
    <property type="entry name" value="Fork_head_dom"/>
</dbReference>
<dbReference type="GO" id="GO:0009887">
    <property type="term" value="P:animal organ morphogenesis"/>
    <property type="evidence" value="ECO:0007669"/>
    <property type="project" value="TreeGrafter"/>
</dbReference>
<dbReference type="AlphaFoldDB" id="A0A914P6R6"/>
<feature type="domain" description="Fork-head" evidence="6">
    <location>
        <begin position="1"/>
        <end position="85"/>
    </location>
</feature>
<feature type="DNA-binding region" description="Fork-head" evidence="4">
    <location>
        <begin position="1"/>
        <end position="85"/>
    </location>
</feature>
<dbReference type="PROSITE" id="PS00658">
    <property type="entry name" value="FORK_HEAD_2"/>
    <property type="match status" value="1"/>
</dbReference>
<dbReference type="Gene3D" id="1.10.10.10">
    <property type="entry name" value="Winged helix-like DNA-binding domain superfamily/Winged helix DNA-binding domain"/>
    <property type="match status" value="1"/>
</dbReference>
<evidence type="ECO:0000313" key="8">
    <source>
        <dbReference type="WBParaSite" id="PDA_v2.g13646.t1"/>
    </source>
</evidence>
<proteinExistence type="predicted"/>
<dbReference type="InterPro" id="IPR036390">
    <property type="entry name" value="WH_DNA-bd_sf"/>
</dbReference>
<dbReference type="InterPro" id="IPR030456">
    <property type="entry name" value="TF_fork_head_CS_2"/>
</dbReference>
<feature type="compositionally biased region" description="Polar residues" evidence="5">
    <location>
        <begin position="120"/>
        <end position="130"/>
    </location>
</feature>
<dbReference type="PANTHER" id="PTHR46262:SF2">
    <property type="entry name" value="FORKHEAD BOX PROTEIN BINIOU"/>
    <property type="match status" value="1"/>
</dbReference>
<dbReference type="SUPFAM" id="SSF46785">
    <property type="entry name" value="Winged helix' DNA-binding domain"/>
    <property type="match status" value="1"/>
</dbReference>
<dbReference type="PRINTS" id="PR00053">
    <property type="entry name" value="FORKHEAD"/>
</dbReference>
<keyword evidence="7" id="KW-1185">Reference proteome</keyword>
<dbReference type="SMART" id="SM00339">
    <property type="entry name" value="FH"/>
    <property type="match status" value="1"/>
</dbReference>
<evidence type="ECO:0000256" key="5">
    <source>
        <dbReference type="SAM" id="MobiDB-lite"/>
    </source>
</evidence>
<accession>A0A914P6R6</accession>
<dbReference type="PROSITE" id="PS50039">
    <property type="entry name" value="FORK_HEAD_3"/>
    <property type="match status" value="1"/>
</dbReference>
<dbReference type="Pfam" id="PF00250">
    <property type="entry name" value="Forkhead"/>
    <property type="match status" value="1"/>
</dbReference>
<evidence type="ECO:0000259" key="6">
    <source>
        <dbReference type="PROSITE" id="PS50039"/>
    </source>
</evidence>
<feature type="compositionally biased region" description="Low complexity" evidence="5">
    <location>
        <begin position="94"/>
        <end position="114"/>
    </location>
</feature>
<feature type="region of interest" description="Disordered" evidence="5">
    <location>
        <begin position="91"/>
        <end position="130"/>
    </location>
</feature>
<evidence type="ECO:0000256" key="2">
    <source>
        <dbReference type="ARBA" id="ARBA00023125"/>
    </source>
</evidence>
<dbReference type="Proteomes" id="UP000887578">
    <property type="component" value="Unplaced"/>
</dbReference>
<dbReference type="GO" id="GO:0005634">
    <property type="term" value="C:nucleus"/>
    <property type="evidence" value="ECO:0007669"/>
    <property type="project" value="UniProtKB-SubCell"/>
</dbReference>
<evidence type="ECO:0000313" key="7">
    <source>
        <dbReference type="Proteomes" id="UP000887578"/>
    </source>
</evidence>
<organism evidence="7 8">
    <name type="scientific">Panagrolaimus davidi</name>
    <dbReference type="NCBI Taxonomy" id="227884"/>
    <lineage>
        <taxon>Eukaryota</taxon>
        <taxon>Metazoa</taxon>
        <taxon>Ecdysozoa</taxon>
        <taxon>Nematoda</taxon>
        <taxon>Chromadorea</taxon>
        <taxon>Rhabditida</taxon>
        <taxon>Tylenchina</taxon>
        <taxon>Panagrolaimomorpha</taxon>
        <taxon>Panagrolaimoidea</taxon>
        <taxon>Panagrolaimidae</taxon>
        <taxon>Panagrolaimus</taxon>
    </lineage>
</organism>
<dbReference type="GO" id="GO:0000981">
    <property type="term" value="F:DNA-binding transcription factor activity, RNA polymerase II-specific"/>
    <property type="evidence" value="ECO:0007669"/>
    <property type="project" value="TreeGrafter"/>
</dbReference>
<keyword evidence="3 4" id="KW-0539">Nucleus</keyword>
<evidence type="ECO:0000256" key="1">
    <source>
        <dbReference type="ARBA" id="ARBA00004123"/>
    </source>
</evidence>
<dbReference type="GO" id="GO:0000978">
    <property type="term" value="F:RNA polymerase II cis-regulatory region sequence-specific DNA binding"/>
    <property type="evidence" value="ECO:0007669"/>
    <property type="project" value="TreeGrafter"/>
</dbReference>
<dbReference type="InterPro" id="IPR036388">
    <property type="entry name" value="WH-like_DNA-bd_sf"/>
</dbReference>
<name>A0A914P6R6_9BILA</name>
<evidence type="ECO:0000256" key="4">
    <source>
        <dbReference type="PROSITE-ProRule" id="PRU00089"/>
    </source>
</evidence>
<keyword evidence="2 4" id="KW-0238">DNA-binding</keyword>